<keyword evidence="2" id="KW-0472">Membrane</keyword>
<evidence type="ECO:0000256" key="1">
    <source>
        <dbReference type="SAM" id="MobiDB-lite"/>
    </source>
</evidence>
<sequence length="527" mass="57848">MGGQEDSNPNSGSLARPSEVAKSKFQGRGFSIPVLLVVFVQTFIVAAFVLLIPLVIAFHSMAAANELSTSTGRNVANGLAVNIQHIEGELALEKIGSLLQYVTENTLGIYKTLQAYVDTDNFDEILYSFAYANKYTGYPYNMYVGTYDDAMIVLQQSGPTAILMTTPIGFAEKHPKCKICRDMYQNFTQADMDGSIKLDTLAIAGGWNLESMTYYGFQNANFSFKATRRPWYKLAALQDSKKVSVVYSDPYLFAGGGVGETGGATAGIAVAIPYYDNKAFLRGVYSSDIAFTDMHDTLTKMLHTPNSFIYVMTRNGILIGTSTNESVLDPTGNLKLAVDASHPRIHFTANFLKDKLAVGKTDFSVLEGSFEADDMYFQVRALAQEPRYVIVNGAPKTDYTGDIAAVLKELDETLKSNVEKIVAISVAVFVIMVLISCILTYFSVTMPLAKITAIMVEATSFDFTAFKAMEKQKGNFISELGTMEKVFYTMIEKFAQSIKANRELSTGHNNQASQSGRNTLSHQGRKT</sequence>
<gene>
    <name evidence="3" type="ORF">CcCBS67573_g08984</name>
</gene>
<name>A0A507E9A2_9FUNG</name>
<reference evidence="3 4" key="1">
    <citation type="journal article" date="2019" name="Sci. Rep.">
        <title>Comparative genomics of chytrid fungi reveal insights into the obligate biotrophic and pathogenic lifestyle of Synchytrium endobioticum.</title>
        <authorList>
            <person name="van de Vossenberg B.T.L.H."/>
            <person name="Warris S."/>
            <person name="Nguyen H.D.T."/>
            <person name="van Gent-Pelzer M.P.E."/>
            <person name="Joly D.L."/>
            <person name="van de Geest H.C."/>
            <person name="Bonants P.J.M."/>
            <person name="Smith D.S."/>
            <person name="Levesque C.A."/>
            <person name="van der Lee T.A.J."/>
        </authorList>
    </citation>
    <scope>NUCLEOTIDE SEQUENCE [LARGE SCALE GENOMIC DNA]</scope>
    <source>
        <strain evidence="3 4">CBS 675.73</strain>
    </source>
</reference>
<dbReference type="EMBL" id="QEAP01000683">
    <property type="protein sequence ID" value="TPX60653.1"/>
    <property type="molecule type" value="Genomic_DNA"/>
</dbReference>
<evidence type="ECO:0000256" key="2">
    <source>
        <dbReference type="SAM" id="Phobius"/>
    </source>
</evidence>
<dbReference type="Proteomes" id="UP000320333">
    <property type="component" value="Unassembled WGS sequence"/>
</dbReference>
<evidence type="ECO:0000313" key="4">
    <source>
        <dbReference type="Proteomes" id="UP000320333"/>
    </source>
</evidence>
<feature type="transmembrane region" description="Helical" evidence="2">
    <location>
        <begin position="421"/>
        <end position="442"/>
    </location>
</feature>
<dbReference type="Gene3D" id="3.30.450.20">
    <property type="entry name" value="PAS domain"/>
    <property type="match status" value="1"/>
</dbReference>
<proteinExistence type="predicted"/>
<feature type="transmembrane region" description="Helical" evidence="2">
    <location>
        <begin position="32"/>
        <end position="58"/>
    </location>
</feature>
<comment type="caution">
    <text evidence="3">The sequence shown here is derived from an EMBL/GenBank/DDBJ whole genome shotgun (WGS) entry which is preliminary data.</text>
</comment>
<keyword evidence="4" id="KW-1185">Reference proteome</keyword>
<keyword evidence="2" id="KW-1133">Transmembrane helix</keyword>
<dbReference type="OrthoDB" id="2148287at2759"/>
<keyword evidence="2" id="KW-0812">Transmembrane</keyword>
<protein>
    <recommendedName>
        <fullName evidence="5">Cache domain-containing protein</fullName>
    </recommendedName>
</protein>
<dbReference type="AlphaFoldDB" id="A0A507E9A2"/>
<accession>A0A507E9A2</accession>
<evidence type="ECO:0000313" key="3">
    <source>
        <dbReference type="EMBL" id="TPX60653.1"/>
    </source>
</evidence>
<organism evidence="3 4">
    <name type="scientific">Chytriomyces confervae</name>
    <dbReference type="NCBI Taxonomy" id="246404"/>
    <lineage>
        <taxon>Eukaryota</taxon>
        <taxon>Fungi</taxon>
        <taxon>Fungi incertae sedis</taxon>
        <taxon>Chytridiomycota</taxon>
        <taxon>Chytridiomycota incertae sedis</taxon>
        <taxon>Chytridiomycetes</taxon>
        <taxon>Chytridiales</taxon>
        <taxon>Chytriomycetaceae</taxon>
        <taxon>Chytriomyces</taxon>
    </lineage>
</organism>
<evidence type="ECO:0008006" key="5">
    <source>
        <dbReference type="Google" id="ProtNLM"/>
    </source>
</evidence>
<dbReference type="Gene3D" id="6.10.340.10">
    <property type="match status" value="1"/>
</dbReference>
<feature type="region of interest" description="Disordered" evidence="1">
    <location>
        <begin position="505"/>
        <end position="527"/>
    </location>
</feature>